<feature type="region of interest" description="Disordered" evidence="1">
    <location>
        <begin position="1"/>
        <end position="56"/>
    </location>
</feature>
<proteinExistence type="predicted"/>
<feature type="compositionally biased region" description="Polar residues" evidence="1">
    <location>
        <begin position="18"/>
        <end position="37"/>
    </location>
</feature>
<reference evidence="2 3" key="1">
    <citation type="submission" date="2015-11" db="EMBL/GenBank/DDBJ databases">
        <title>Draft genome sequences of new species of the genus Lactobacillus isolated from orchardgrass silage.</title>
        <authorList>
            <person name="Tohno M."/>
            <person name="Tanizawa Y."/>
            <person name="Arita M."/>
        </authorList>
    </citation>
    <scope>NUCLEOTIDE SEQUENCE [LARGE SCALE GENOMIC DNA]</scope>
    <source>
        <strain evidence="2 3">IWT25</strain>
    </source>
</reference>
<evidence type="ECO:0000256" key="1">
    <source>
        <dbReference type="SAM" id="MobiDB-lite"/>
    </source>
</evidence>
<sequence>MARNGSRGNGRKGAVKGRSQSYNPRTGLWTKSNNSTGRFMDVKTSGGSFKGVTHKH</sequence>
<dbReference type="RefSeq" id="WP_180949746.1">
    <property type="nucleotide sequence ID" value="NZ_BCMI01000010.1"/>
</dbReference>
<dbReference type="Proteomes" id="UP000198414">
    <property type="component" value="Unassembled WGS sequence"/>
</dbReference>
<name>A0A1Z5IVW8_9LACO</name>
<organism evidence="2 3">
    <name type="scientific">Secundilactobacillus pentosiphilus</name>
    <dbReference type="NCBI Taxonomy" id="1714682"/>
    <lineage>
        <taxon>Bacteria</taxon>
        <taxon>Bacillati</taxon>
        <taxon>Bacillota</taxon>
        <taxon>Bacilli</taxon>
        <taxon>Lactobacillales</taxon>
        <taxon>Lactobacillaceae</taxon>
        <taxon>Secundilactobacillus</taxon>
    </lineage>
</organism>
<accession>A0A1Z5IVW8</accession>
<comment type="caution">
    <text evidence="2">The sequence shown here is derived from an EMBL/GenBank/DDBJ whole genome shotgun (WGS) entry which is preliminary data.</text>
</comment>
<evidence type="ECO:0000313" key="2">
    <source>
        <dbReference type="EMBL" id="GAX05924.1"/>
    </source>
</evidence>
<evidence type="ECO:0000313" key="3">
    <source>
        <dbReference type="Proteomes" id="UP000198414"/>
    </source>
</evidence>
<gene>
    <name evidence="2" type="ORF">IWT25_01249</name>
</gene>
<protein>
    <submittedName>
        <fullName evidence="2">Uncharacterized protein</fullName>
    </submittedName>
</protein>
<dbReference type="AlphaFoldDB" id="A0A1Z5IVW8"/>
<dbReference type="EMBL" id="BCMI01000010">
    <property type="protein sequence ID" value="GAX05924.1"/>
    <property type="molecule type" value="Genomic_DNA"/>
</dbReference>